<dbReference type="InterPro" id="IPR010093">
    <property type="entry name" value="SinI_DNA-bd"/>
</dbReference>
<proteinExistence type="predicted"/>
<accession>A0ABQ1H5W4</accession>
<gene>
    <name evidence="2" type="ORF">GCM10007416_33830</name>
</gene>
<dbReference type="Proteomes" id="UP000617979">
    <property type="component" value="Unassembled WGS sequence"/>
</dbReference>
<comment type="caution">
    <text evidence="2">The sequence shown here is derived from an EMBL/GenBank/DDBJ whole genome shotgun (WGS) entry which is preliminary data.</text>
</comment>
<keyword evidence="3" id="KW-1185">Reference proteome</keyword>
<dbReference type="InterPro" id="IPR009061">
    <property type="entry name" value="DNA-bd_dom_put_sf"/>
</dbReference>
<name>A0ABQ1H5W4_9BACL</name>
<dbReference type="InterPro" id="IPR041657">
    <property type="entry name" value="HTH_17"/>
</dbReference>
<dbReference type="NCBIfam" id="TIGR01764">
    <property type="entry name" value="excise"/>
    <property type="match status" value="1"/>
</dbReference>
<feature type="domain" description="Helix-turn-helix" evidence="1">
    <location>
        <begin position="3"/>
        <end position="53"/>
    </location>
</feature>
<protein>
    <recommendedName>
        <fullName evidence="1">Helix-turn-helix domain-containing protein</fullName>
    </recommendedName>
</protein>
<dbReference type="Pfam" id="PF12728">
    <property type="entry name" value="HTH_17"/>
    <property type="match status" value="1"/>
</dbReference>
<reference evidence="3" key="1">
    <citation type="journal article" date="2019" name="Int. J. Syst. Evol. Microbiol.">
        <title>The Global Catalogue of Microorganisms (GCM) 10K type strain sequencing project: providing services to taxonomists for standard genome sequencing and annotation.</title>
        <authorList>
            <consortium name="The Broad Institute Genomics Platform"/>
            <consortium name="The Broad Institute Genome Sequencing Center for Infectious Disease"/>
            <person name="Wu L."/>
            <person name="Ma J."/>
        </authorList>
    </citation>
    <scope>NUCLEOTIDE SEQUENCE [LARGE SCALE GENOMIC DNA]</scope>
    <source>
        <strain evidence="3">CGMCC 1.12404</strain>
    </source>
</reference>
<organism evidence="2 3">
    <name type="scientific">Kroppenstedtia guangzhouensis</name>
    <dbReference type="NCBI Taxonomy" id="1274356"/>
    <lineage>
        <taxon>Bacteria</taxon>
        <taxon>Bacillati</taxon>
        <taxon>Bacillota</taxon>
        <taxon>Bacilli</taxon>
        <taxon>Bacillales</taxon>
        <taxon>Thermoactinomycetaceae</taxon>
        <taxon>Kroppenstedtia</taxon>
    </lineage>
</organism>
<evidence type="ECO:0000259" key="1">
    <source>
        <dbReference type="Pfam" id="PF12728"/>
    </source>
</evidence>
<dbReference type="RefSeq" id="WP_188433664.1">
    <property type="nucleotide sequence ID" value="NZ_BMEX01000027.1"/>
</dbReference>
<evidence type="ECO:0000313" key="3">
    <source>
        <dbReference type="Proteomes" id="UP000617979"/>
    </source>
</evidence>
<dbReference type="EMBL" id="BMEX01000027">
    <property type="protein sequence ID" value="GGA57868.1"/>
    <property type="molecule type" value="Genomic_DNA"/>
</dbReference>
<dbReference type="SUPFAM" id="SSF46955">
    <property type="entry name" value="Putative DNA-binding domain"/>
    <property type="match status" value="1"/>
</dbReference>
<sequence>MIVYTPEEVAEKLKIKTETVRRYLRTGKLKGAKLGKHWRVSEKQLEEFFEKQSEESQVKCG</sequence>
<evidence type="ECO:0000313" key="2">
    <source>
        <dbReference type="EMBL" id="GGA57868.1"/>
    </source>
</evidence>